<proteinExistence type="predicted"/>
<comment type="subcellular location">
    <subcellularLocation>
        <location evidence="1">Membrane</location>
        <topology evidence="1">Single-pass membrane protein</topology>
    </subcellularLocation>
</comment>
<name>A0A366RLQ6_9HYPO</name>
<feature type="transmembrane region" description="Helical" evidence="6">
    <location>
        <begin position="207"/>
        <end position="231"/>
    </location>
</feature>
<protein>
    <recommendedName>
        <fullName evidence="9">WSC domain-containing protein</fullName>
    </recommendedName>
</protein>
<keyword evidence="4 6" id="KW-0472">Membrane</keyword>
<dbReference type="GO" id="GO:0016020">
    <property type="term" value="C:membrane"/>
    <property type="evidence" value="ECO:0007669"/>
    <property type="project" value="UniProtKB-SubCell"/>
</dbReference>
<feature type="compositionally biased region" description="Polar residues" evidence="5">
    <location>
        <begin position="263"/>
        <end position="287"/>
    </location>
</feature>
<feature type="compositionally biased region" description="Polar residues" evidence="5">
    <location>
        <begin position="240"/>
        <end position="253"/>
    </location>
</feature>
<dbReference type="InterPro" id="IPR051694">
    <property type="entry name" value="Immunoregulatory_rcpt-like"/>
</dbReference>
<dbReference type="OrthoDB" id="5100468at2759"/>
<keyword evidence="3 6" id="KW-1133">Transmembrane helix</keyword>
<feature type="region of interest" description="Disordered" evidence="5">
    <location>
        <begin position="164"/>
        <end position="204"/>
    </location>
</feature>
<evidence type="ECO:0000256" key="3">
    <source>
        <dbReference type="ARBA" id="ARBA00022989"/>
    </source>
</evidence>
<evidence type="ECO:0000256" key="6">
    <source>
        <dbReference type="SAM" id="Phobius"/>
    </source>
</evidence>
<evidence type="ECO:0000256" key="4">
    <source>
        <dbReference type="ARBA" id="ARBA00023136"/>
    </source>
</evidence>
<sequence length="299" mass="32105">MASALVVLPQAPEPTSPPEIQDIAQIYAREEHHITETIVAVVAANNSCGDYYPGTTLRMTCGTGRKCMYETEKYGIQFCEDRPFWTNCIGSREALNTESCDEDCRRNTNIRKCTYEEEAECFTIYYPSNIKGFYCASTSGYTSAVLNEEGTSLSTLEVPIYAAEATTESSTETSGSETSNEATSTEPTSTSTNESQNEGGGESKTNVGAIAGGVVGGVVGLAGLGLLAFFLRRRSKNKKQQTIPEMSAQNSPQPYGVDAGQAWKQSASPLQHSSPQVPVEAPNSSAAQVHEMDGNGNRQ</sequence>
<dbReference type="PANTHER" id="PTHR15549:SF26">
    <property type="entry name" value="AXIAL BUDDING PATTERN PROTEIN 2-RELATED"/>
    <property type="match status" value="1"/>
</dbReference>
<evidence type="ECO:0000256" key="5">
    <source>
        <dbReference type="SAM" id="MobiDB-lite"/>
    </source>
</evidence>
<feature type="compositionally biased region" description="Low complexity" evidence="5">
    <location>
        <begin position="164"/>
        <end position="195"/>
    </location>
</feature>
<keyword evidence="8" id="KW-1185">Reference proteome</keyword>
<gene>
    <name evidence="7" type="ORF">FIESC28_06526</name>
</gene>
<feature type="region of interest" description="Disordered" evidence="5">
    <location>
        <begin position="240"/>
        <end position="299"/>
    </location>
</feature>
<organism evidence="7 8">
    <name type="scientific">Fusarium coffeatum</name>
    <dbReference type="NCBI Taxonomy" id="231269"/>
    <lineage>
        <taxon>Eukaryota</taxon>
        <taxon>Fungi</taxon>
        <taxon>Dikarya</taxon>
        <taxon>Ascomycota</taxon>
        <taxon>Pezizomycotina</taxon>
        <taxon>Sordariomycetes</taxon>
        <taxon>Hypocreomycetidae</taxon>
        <taxon>Hypocreales</taxon>
        <taxon>Nectriaceae</taxon>
        <taxon>Fusarium</taxon>
        <taxon>Fusarium incarnatum-equiseti species complex</taxon>
    </lineage>
</organism>
<dbReference type="EMBL" id="QKXC01000134">
    <property type="protein sequence ID" value="RBR17290.1"/>
    <property type="molecule type" value="Genomic_DNA"/>
</dbReference>
<dbReference type="GO" id="GO:0071944">
    <property type="term" value="C:cell periphery"/>
    <property type="evidence" value="ECO:0007669"/>
    <property type="project" value="UniProtKB-ARBA"/>
</dbReference>
<dbReference type="Proteomes" id="UP000253153">
    <property type="component" value="Unassembled WGS sequence"/>
</dbReference>
<accession>A0A366RLQ6</accession>
<evidence type="ECO:0000256" key="2">
    <source>
        <dbReference type="ARBA" id="ARBA00022692"/>
    </source>
</evidence>
<dbReference type="RefSeq" id="XP_031015276.1">
    <property type="nucleotide sequence ID" value="XM_031160670.1"/>
</dbReference>
<evidence type="ECO:0000313" key="7">
    <source>
        <dbReference type="EMBL" id="RBR17290.1"/>
    </source>
</evidence>
<dbReference type="AlphaFoldDB" id="A0A366RLQ6"/>
<comment type="caution">
    <text evidence="7">The sequence shown here is derived from an EMBL/GenBank/DDBJ whole genome shotgun (WGS) entry which is preliminary data.</text>
</comment>
<evidence type="ECO:0008006" key="9">
    <source>
        <dbReference type="Google" id="ProtNLM"/>
    </source>
</evidence>
<dbReference type="PANTHER" id="PTHR15549">
    <property type="entry name" value="PAIRED IMMUNOGLOBULIN-LIKE TYPE 2 RECEPTOR"/>
    <property type="match status" value="1"/>
</dbReference>
<reference evidence="7 8" key="1">
    <citation type="submission" date="2018-06" db="EMBL/GenBank/DDBJ databases">
        <title>Fusarium incarnatum-equiseti species complex species 28.</title>
        <authorList>
            <person name="Gardiner D.M."/>
        </authorList>
    </citation>
    <scope>NUCLEOTIDE SEQUENCE [LARGE SCALE GENOMIC DNA]</scope>
    <source>
        <strain evidence="7 8">FIESC_28</strain>
    </source>
</reference>
<evidence type="ECO:0000256" key="1">
    <source>
        <dbReference type="ARBA" id="ARBA00004167"/>
    </source>
</evidence>
<keyword evidence="2 6" id="KW-0812">Transmembrane</keyword>
<dbReference type="GeneID" id="41995966"/>
<evidence type="ECO:0000313" key="8">
    <source>
        <dbReference type="Proteomes" id="UP000253153"/>
    </source>
</evidence>